<keyword evidence="5" id="KW-1185">Reference proteome</keyword>
<dbReference type="GO" id="GO:0005739">
    <property type="term" value="C:mitochondrion"/>
    <property type="evidence" value="ECO:0007669"/>
    <property type="project" value="TreeGrafter"/>
</dbReference>
<reference evidence="4" key="1">
    <citation type="submission" date="2020-07" db="EMBL/GenBank/DDBJ databases">
        <title>The High-quality genome of the commercially important snow crab, Chionoecetes opilio.</title>
        <authorList>
            <person name="Jeong J.-H."/>
            <person name="Ryu S."/>
        </authorList>
    </citation>
    <scope>NUCLEOTIDE SEQUENCE</scope>
    <source>
        <strain evidence="4">MADBK_172401_WGS</strain>
        <tissue evidence="4">Digestive gland</tissue>
    </source>
</reference>
<evidence type="ECO:0000313" key="5">
    <source>
        <dbReference type="Proteomes" id="UP000770661"/>
    </source>
</evidence>
<protein>
    <submittedName>
        <fullName evidence="4">5-phosphohydroxy-L-lysine phospho-lyase</fullName>
    </submittedName>
</protein>
<feature type="region of interest" description="Disordered" evidence="3">
    <location>
        <begin position="574"/>
        <end position="612"/>
    </location>
</feature>
<dbReference type="PANTHER" id="PTHR45688">
    <property type="match status" value="1"/>
</dbReference>
<dbReference type="Proteomes" id="UP000770661">
    <property type="component" value="Unassembled WGS sequence"/>
</dbReference>
<dbReference type="SUPFAM" id="SSF53383">
    <property type="entry name" value="PLP-dependent transferases"/>
    <property type="match status" value="1"/>
</dbReference>
<evidence type="ECO:0000256" key="3">
    <source>
        <dbReference type="SAM" id="MobiDB-lite"/>
    </source>
</evidence>
<gene>
    <name evidence="4" type="primary">Phykpl</name>
    <name evidence="4" type="ORF">GWK47_001730</name>
</gene>
<dbReference type="PANTHER" id="PTHR45688:SF13">
    <property type="entry name" value="ALANINE--GLYOXYLATE AMINOTRANSFERASE 2-LIKE"/>
    <property type="match status" value="1"/>
</dbReference>
<dbReference type="PROSITE" id="PS00600">
    <property type="entry name" value="AA_TRANSFER_CLASS_3"/>
    <property type="match status" value="1"/>
</dbReference>
<feature type="region of interest" description="Disordered" evidence="3">
    <location>
        <begin position="1"/>
        <end position="114"/>
    </location>
</feature>
<dbReference type="InterPro" id="IPR015421">
    <property type="entry name" value="PyrdxlP-dep_Trfase_major"/>
</dbReference>
<dbReference type="GO" id="GO:0008483">
    <property type="term" value="F:transaminase activity"/>
    <property type="evidence" value="ECO:0007669"/>
    <property type="project" value="InterPro"/>
</dbReference>
<dbReference type="Gene3D" id="3.40.640.10">
    <property type="entry name" value="Type I PLP-dependent aspartate aminotransferase-like (Major domain)"/>
    <property type="match status" value="1"/>
</dbReference>
<dbReference type="InterPro" id="IPR015424">
    <property type="entry name" value="PyrdxlP-dep_Trfase"/>
</dbReference>
<proteinExistence type="inferred from homology"/>
<comment type="similarity">
    <text evidence="1">Belongs to the class-III pyridoxal-phosphate-dependent aminotransferase family.</text>
</comment>
<dbReference type="GO" id="GO:0030170">
    <property type="term" value="F:pyridoxal phosphate binding"/>
    <property type="evidence" value="ECO:0007669"/>
    <property type="project" value="InterPro"/>
</dbReference>
<dbReference type="InterPro" id="IPR049704">
    <property type="entry name" value="Aminotrans_3_PPA_site"/>
</dbReference>
<keyword evidence="2" id="KW-0663">Pyridoxal phosphate</keyword>
<organism evidence="4 5">
    <name type="scientific">Chionoecetes opilio</name>
    <name type="common">Atlantic snow crab</name>
    <name type="synonym">Cancer opilio</name>
    <dbReference type="NCBI Taxonomy" id="41210"/>
    <lineage>
        <taxon>Eukaryota</taxon>
        <taxon>Metazoa</taxon>
        <taxon>Ecdysozoa</taxon>
        <taxon>Arthropoda</taxon>
        <taxon>Crustacea</taxon>
        <taxon>Multicrustacea</taxon>
        <taxon>Malacostraca</taxon>
        <taxon>Eumalacostraca</taxon>
        <taxon>Eucarida</taxon>
        <taxon>Decapoda</taxon>
        <taxon>Pleocyemata</taxon>
        <taxon>Brachyura</taxon>
        <taxon>Eubrachyura</taxon>
        <taxon>Majoidea</taxon>
        <taxon>Majidae</taxon>
        <taxon>Chionoecetes</taxon>
    </lineage>
</organism>
<feature type="compositionally biased region" description="Polar residues" evidence="3">
    <location>
        <begin position="595"/>
        <end position="612"/>
    </location>
</feature>
<feature type="compositionally biased region" description="Polar residues" evidence="3">
    <location>
        <begin position="37"/>
        <end position="48"/>
    </location>
</feature>
<evidence type="ECO:0000256" key="1">
    <source>
        <dbReference type="ARBA" id="ARBA00008954"/>
    </source>
</evidence>
<dbReference type="InterPro" id="IPR015422">
    <property type="entry name" value="PyrdxlP-dep_Trfase_small"/>
</dbReference>
<dbReference type="CDD" id="cd00610">
    <property type="entry name" value="OAT_like"/>
    <property type="match status" value="1"/>
</dbReference>
<dbReference type="EMBL" id="JACEEZ010020916">
    <property type="protein sequence ID" value="KAG0713984.1"/>
    <property type="molecule type" value="Genomic_DNA"/>
</dbReference>
<feature type="compositionally biased region" description="Acidic residues" evidence="3">
    <location>
        <begin position="578"/>
        <end position="588"/>
    </location>
</feature>
<evidence type="ECO:0000256" key="2">
    <source>
        <dbReference type="ARBA" id="ARBA00022898"/>
    </source>
</evidence>
<evidence type="ECO:0000313" key="4">
    <source>
        <dbReference type="EMBL" id="KAG0713984.1"/>
    </source>
</evidence>
<dbReference type="InterPro" id="IPR005814">
    <property type="entry name" value="Aminotrans_3"/>
</dbReference>
<comment type="caution">
    <text evidence="4">The sequence shown here is derived from an EMBL/GenBank/DDBJ whole genome shotgun (WGS) entry which is preliminary data.</text>
</comment>
<name>A0A8J4XXR3_CHIOP</name>
<sequence>MPHNSGKWSRKRKIDHRSDWQPVYMHPRHTPRAAAGESSTATQPCSSTVREDALSGVEDASSGSGIGVSDFSESARKGGGGEGEDEGFGVAAGGKLRGGETSMNSQDTSALLPDPPHLPHYKLVKLFKSFRLQSLHHDHRPLKIVRASQQYMYDNRNFEYIDCVNSVSHVGHSLPSVVRAAFLTNNLDAVTRGWEVDWGEPAYPHQLRDTFPEYLDTFLFCNSGSEAVDLSMQLSRLYTGGTEAVVTDNAFHGSIDSVHVFSPKVFKANNKAKAVDWVHILPMPDLYRGEHRREDPAATDKYLAQAREVLRGASQAGRKIACFIAEPMLIIPGCIMPPAAWLQEVYKLVRECGGLCIADEVQTGLGRLGSHYWSFQTQEVIPDIVIIGKTIGNGYPMAAVVTSKEIAAVLGDRIKEYRCTQVMDAVGSVVLEGLRRDNLMEAATSVGKFLLEELVKLQHKHDYLGDVRGKGLMLGVEVVWSRQTRKPAQEIAEQIVHKMRKEYVILANEGNEHNVLMLMPPMCFTQENAVTLIQRFDKVLSELPKHKFLKEDESSFLSFSMLPVMCEGRLGIIQPQADGEEEEDEEEEGDRHLSSRSTMNQEYSQHSYQDLD</sequence>
<dbReference type="AlphaFoldDB" id="A0A8J4XXR3"/>
<dbReference type="Gene3D" id="3.90.1150.10">
    <property type="entry name" value="Aspartate Aminotransferase, domain 1"/>
    <property type="match status" value="1"/>
</dbReference>
<dbReference type="OrthoDB" id="10261433at2759"/>
<dbReference type="Pfam" id="PF00202">
    <property type="entry name" value="Aminotran_3"/>
    <property type="match status" value="1"/>
</dbReference>
<accession>A0A8J4XXR3</accession>